<keyword evidence="3" id="KW-1185">Reference proteome</keyword>
<evidence type="ECO:0000256" key="1">
    <source>
        <dbReference type="SAM" id="MobiDB-lite"/>
    </source>
</evidence>
<comment type="caution">
    <text evidence="2">The sequence shown here is derived from an EMBL/GenBank/DDBJ whole genome shotgun (WGS) entry which is preliminary data.</text>
</comment>
<dbReference type="EMBL" id="JAMQON010000004">
    <property type="protein sequence ID" value="MDS0260648.1"/>
    <property type="molecule type" value="Genomic_DNA"/>
</dbReference>
<name>A0ABU2FEG2_9EURY</name>
<reference evidence="2 3" key="1">
    <citation type="submission" date="2022-06" db="EMBL/GenBank/DDBJ databases">
        <title>Haloarcula sp. a new haloarchaeum isolate from saline soil.</title>
        <authorList>
            <person name="Strakova D."/>
            <person name="Galisteo C."/>
            <person name="Sanchez-Porro C."/>
            <person name="Ventosa A."/>
        </authorList>
    </citation>
    <scope>NUCLEOTIDE SEQUENCE [LARGE SCALE GENOMIC DNA]</scope>
    <source>
        <strain evidence="2 3">S1CR25-12</strain>
    </source>
</reference>
<sequence>MKYVRLSTLLVVLTVALAGCSGGGVTDGSENGTEAATGSPSSSGDSASSDGLSLTEADERLRDAGSFTTEWSYSVTEADGTTASITDTYRVDLDANRSVELFSTTGPDSTVEIETFVADGTVYSRYGGGQEPFYNVNDQAPDVFDSATGRASSFYGSLESDAQFVGTETFDGVTVSRYEYDDTAAWQTYNGATGSSMFGSDNVTVTDFTVSVLVDENDVARLTMWTFSGRTDAGQSVSAEWRYSLTDIGSTTVSDPSWLAEAQAQQS</sequence>
<evidence type="ECO:0000313" key="3">
    <source>
        <dbReference type="Proteomes" id="UP001259659"/>
    </source>
</evidence>
<dbReference type="Pfam" id="PF24381">
    <property type="entry name" value="DUF7537"/>
    <property type="match status" value="1"/>
</dbReference>
<dbReference type="PROSITE" id="PS51257">
    <property type="entry name" value="PROKAR_LIPOPROTEIN"/>
    <property type="match status" value="1"/>
</dbReference>
<feature type="region of interest" description="Disordered" evidence="1">
    <location>
        <begin position="23"/>
        <end position="52"/>
    </location>
</feature>
<accession>A0ABU2FEG2</accession>
<dbReference type="Proteomes" id="UP001259659">
    <property type="component" value="Unassembled WGS sequence"/>
</dbReference>
<organism evidence="2 3">
    <name type="scientific">Haloarcula saliterrae</name>
    <dbReference type="NCBI Taxonomy" id="2950534"/>
    <lineage>
        <taxon>Archaea</taxon>
        <taxon>Methanobacteriati</taxon>
        <taxon>Methanobacteriota</taxon>
        <taxon>Stenosarchaea group</taxon>
        <taxon>Halobacteria</taxon>
        <taxon>Halobacteriales</taxon>
        <taxon>Haloarculaceae</taxon>
        <taxon>Haloarcula</taxon>
    </lineage>
</organism>
<dbReference type="Gene3D" id="2.50.20.20">
    <property type="match status" value="1"/>
</dbReference>
<dbReference type="RefSeq" id="WP_310920373.1">
    <property type="nucleotide sequence ID" value="NZ_JAMQON010000004.1"/>
</dbReference>
<dbReference type="InterPro" id="IPR055959">
    <property type="entry name" value="DUF7537"/>
</dbReference>
<feature type="compositionally biased region" description="Low complexity" evidence="1">
    <location>
        <begin position="35"/>
        <end position="52"/>
    </location>
</feature>
<protein>
    <recommendedName>
        <fullName evidence="4">Lipoprotein</fullName>
    </recommendedName>
</protein>
<proteinExistence type="predicted"/>
<gene>
    <name evidence="2" type="ORF">NDI56_14675</name>
</gene>
<evidence type="ECO:0000313" key="2">
    <source>
        <dbReference type="EMBL" id="MDS0260648.1"/>
    </source>
</evidence>
<evidence type="ECO:0008006" key="4">
    <source>
        <dbReference type="Google" id="ProtNLM"/>
    </source>
</evidence>